<dbReference type="AlphaFoldDB" id="A0A0K2UJW2"/>
<reference evidence="2" key="1">
    <citation type="submission" date="2014-05" db="EMBL/GenBank/DDBJ databases">
        <authorList>
            <person name="Chronopoulou M."/>
        </authorList>
    </citation>
    <scope>NUCLEOTIDE SEQUENCE</scope>
    <source>
        <tissue evidence="2">Whole organism</tissue>
    </source>
</reference>
<feature type="non-terminal residue" evidence="2">
    <location>
        <position position="1"/>
    </location>
</feature>
<feature type="chain" id="PRO_5012678171" evidence="1">
    <location>
        <begin position="16"/>
        <end position="59"/>
    </location>
</feature>
<proteinExistence type="predicted"/>
<evidence type="ECO:0000256" key="1">
    <source>
        <dbReference type="SAM" id="SignalP"/>
    </source>
</evidence>
<dbReference type="EMBL" id="HACA01021172">
    <property type="protein sequence ID" value="CDW38533.1"/>
    <property type="molecule type" value="Transcribed_RNA"/>
</dbReference>
<organism evidence="2">
    <name type="scientific">Lepeophtheirus salmonis</name>
    <name type="common">Salmon louse</name>
    <name type="synonym">Caligus salmonis</name>
    <dbReference type="NCBI Taxonomy" id="72036"/>
    <lineage>
        <taxon>Eukaryota</taxon>
        <taxon>Metazoa</taxon>
        <taxon>Ecdysozoa</taxon>
        <taxon>Arthropoda</taxon>
        <taxon>Crustacea</taxon>
        <taxon>Multicrustacea</taxon>
        <taxon>Hexanauplia</taxon>
        <taxon>Copepoda</taxon>
        <taxon>Siphonostomatoida</taxon>
        <taxon>Caligidae</taxon>
        <taxon>Lepeophtheirus</taxon>
    </lineage>
</organism>
<accession>A0A0K2UJW2</accession>
<feature type="signal peptide" evidence="1">
    <location>
        <begin position="1"/>
        <end position="15"/>
    </location>
</feature>
<sequence length="59" mass="7035">IILLILFLLVDIIRSKLKTDSVRIHLRYLNAQYKGVSCNKICNFLSYPFFFFITQYIFA</sequence>
<evidence type="ECO:0000313" key="2">
    <source>
        <dbReference type="EMBL" id="CDW38533.1"/>
    </source>
</evidence>
<protein>
    <submittedName>
        <fullName evidence="2">Uncharacterized protein</fullName>
    </submittedName>
</protein>
<keyword evidence="1" id="KW-0732">Signal</keyword>
<name>A0A0K2UJW2_LEPSM</name>